<gene>
    <name evidence="2" type="ORF">G3576_27365</name>
</gene>
<sequence>MSGFVITPGALRQSGTAARRKAVAGNTWLDWLGQALRAVTTRRYLAEMDDRMLKDIGLTRMDAAEEANRAPWDFGPRGM</sequence>
<comment type="caution">
    <text evidence="2">The sequence shown here is derived from an EMBL/GenBank/DDBJ whole genome shotgun (WGS) entry which is preliminary data.</text>
</comment>
<accession>A0A6M1LUP7</accession>
<protein>
    <submittedName>
        <fullName evidence="2">DUF1127 domain-containing protein</fullName>
    </submittedName>
</protein>
<dbReference type="RefSeq" id="WP_164697670.1">
    <property type="nucleotide sequence ID" value="NZ_JAAIKB010000018.1"/>
</dbReference>
<feature type="domain" description="YjiS-like" evidence="1">
    <location>
        <begin position="31"/>
        <end position="63"/>
    </location>
</feature>
<evidence type="ECO:0000259" key="1">
    <source>
        <dbReference type="Pfam" id="PF06568"/>
    </source>
</evidence>
<dbReference type="EMBL" id="JAAIKB010000018">
    <property type="protein sequence ID" value="NGM23759.1"/>
    <property type="molecule type" value="Genomic_DNA"/>
</dbReference>
<dbReference type="AlphaFoldDB" id="A0A6M1LUP7"/>
<dbReference type="Pfam" id="PF06568">
    <property type="entry name" value="YjiS-like"/>
    <property type="match status" value="1"/>
</dbReference>
<dbReference type="InterPro" id="IPR009506">
    <property type="entry name" value="YjiS-like"/>
</dbReference>
<evidence type="ECO:0000313" key="2">
    <source>
        <dbReference type="EMBL" id="NGM23759.1"/>
    </source>
</evidence>
<reference evidence="2 3" key="1">
    <citation type="submission" date="2020-03" db="EMBL/GenBank/DDBJ databases">
        <title>Roseomonas stagni sp. nov., isolated from pond water in Japan.</title>
        <authorList>
            <person name="Furuhata K."/>
            <person name="Miyamoto H."/>
            <person name="Goto K."/>
        </authorList>
    </citation>
    <scope>NUCLEOTIDE SEQUENCE [LARGE SCALE GENOMIC DNA]</scope>
    <source>
        <strain evidence="2 3">PeD5</strain>
    </source>
</reference>
<evidence type="ECO:0000313" key="3">
    <source>
        <dbReference type="Proteomes" id="UP000475385"/>
    </source>
</evidence>
<proteinExistence type="predicted"/>
<keyword evidence="3" id="KW-1185">Reference proteome</keyword>
<dbReference type="Proteomes" id="UP000475385">
    <property type="component" value="Unassembled WGS sequence"/>
</dbReference>
<name>A0A6M1LUP7_9PROT</name>
<organism evidence="2 3">
    <name type="scientific">Falsiroseomonas algicola</name>
    <dbReference type="NCBI Taxonomy" id="2716930"/>
    <lineage>
        <taxon>Bacteria</taxon>
        <taxon>Pseudomonadati</taxon>
        <taxon>Pseudomonadota</taxon>
        <taxon>Alphaproteobacteria</taxon>
        <taxon>Acetobacterales</taxon>
        <taxon>Roseomonadaceae</taxon>
        <taxon>Falsiroseomonas</taxon>
    </lineage>
</organism>